<proteinExistence type="predicted"/>
<gene>
    <name evidence="1" type="ORF">UFOPK4057_00492</name>
</gene>
<dbReference type="CDD" id="cd07067">
    <property type="entry name" value="HP_PGM_like"/>
    <property type="match status" value="1"/>
</dbReference>
<accession>A0A6J7PFB3</accession>
<organism evidence="1">
    <name type="scientific">freshwater metagenome</name>
    <dbReference type="NCBI Taxonomy" id="449393"/>
    <lineage>
        <taxon>unclassified sequences</taxon>
        <taxon>metagenomes</taxon>
        <taxon>ecological metagenomes</taxon>
    </lineage>
</organism>
<dbReference type="Gene3D" id="3.40.50.1240">
    <property type="entry name" value="Phosphoglycerate mutase-like"/>
    <property type="match status" value="1"/>
</dbReference>
<dbReference type="SUPFAM" id="SSF53254">
    <property type="entry name" value="Phosphoglycerate mutase-like"/>
    <property type="match status" value="1"/>
</dbReference>
<dbReference type="GO" id="GO:0016791">
    <property type="term" value="F:phosphatase activity"/>
    <property type="evidence" value="ECO:0007669"/>
    <property type="project" value="TreeGrafter"/>
</dbReference>
<dbReference type="InterPro" id="IPR050275">
    <property type="entry name" value="PGM_Phosphatase"/>
</dbReference>
<dbReference type="InterPro" id="IPR013078">
    <property type="entry name" value="His_Pase_superF_clade-1"/>
</dbReference>
<name>A0A6J7PFB3_9ZZZZ</name>
<dbReference type="SMART" id="SM00855">
    <property type="entry name" value="PGAM"/>
    <property type="match status" value="1"/>
</dbReference>
<dbReference type="GO" id="GO:0005737">
    <property type="term" value="C:cytoplasm"/>
    <property type="evidence" value="ECO:0007669"/>
    <property type="project" value="TreeGrafter"/>
</dbReference>
<sequence length="230" mass="25041">MNEPTAIRTPDATAVPQPTLDGSVGDGCRVLLIRHGRSADIIPGTPESIDPPLHDLGKKQAEAVGKRLSNATISAVYSSHLLRAHDTAFAIAEHHGLPVLIHEELEEVRLGDWSHGEFRKKAASMDPEYVEWTKSGTWDGIPNGEGDAAFRLRVSSKIRELANQHKGETIAVVCHGGVINAFLADVLGTQRSLWMMVENTSITTVKMADVISVLTLNDCHHLYDLVTESN</sequence>
<dbReference type="InterPro" id="IPR029033">
    <property type="entry name" value="His_PPase_superfam"/>
</dbReference>
<protein>
    <submittedName>
        <fullName evidence="1">Unannotated protein</fullName>
    </submittedName>
</protein>
<reference evidence="1" key="1">
    <citation type="submission" date="2020-05" db="EMBL/GenBank/DDBJ databases">
        <authorList>
            <person name="Chiriac C."/>
            <person name="Salcher M."/>
            <person name="Ghai R."/>
            <person name="Kavagutti S V."/>
        </authorList>
    </citation>
    <scope>NUCLEOTIDE SEQUENCE</scope>
</reference>
<dbReference type="AlphaFoldDB" id="A0A6J7PFB3"/>
<dbReference type="PANTHER" id="PTHR48100">
    <property type="entry name" value="BROAD-SPECIFICITY PHOSPHATASE YOR283W-RELATED"/>
    <property type="match status" value="1"/>
</dbReference>
<evidence type="ECO:0000313" key="1">
    <source>
        <dbReference type="EMBL" id="CAB5004116.1"/>
    </source>
</evidence>
<dbReference type="EMBL" id="CAFBPC010000090">
    <property type="protein sequence ID" value="CAB5004116.1"/>
    <property type="molecule type" value="Genomic_DNA"/>
</dbReference>
<dbReference type="PANTHER" id="PTHR48100:SF62">
    <property type="entry name" value="GLUCOSYL-3-PHOSPHOGLYCERATE PHOSPHATASE"/>
    <property type="match status" value="1"/>
</dbReference>
<dbReference type="Pfam" id="PF00300">
    <property type="entry name" value="His_Phos_1"/>
    <property type="match status" value="1"/>
</dbReference>